<dbReference type="GO" id="GO:0008104">
    <property type="term" value="P:intracellular protein localization"/>
    <property type="evidence" value="ECO:0007669"/>
    <property type="project" value="UniProtKB-ARBA"/>
</dbReference>
<evidence type="ECO:0000256" key="10">
    <source>
        <dbReference type="ARBA" id="ARBA00023212"/>
    </source>
</evidence>
<accession>A0A1B0FIT7</accession>
<dbReference type="GO" id="GO:0005938">
    <property type="term" value="C:cell cortex"/>
    <property type="evidence" value="ECO:0007669"/>
    <property type="project" value="UniProtKB-ARBA"/>
</dbReference>
<evidence type="ECO:0000256" key="11">
    <source>
        <dbReference type="ARBA" id="ARBA00023273"/>
    </source>
</evidence>
<dbReference type="Gene3D" id="2.30.29.30">
    <property type="entry name" value="Pleckstrin-homology domain (PH domain)/Phosphotyrosine-binding domain (PTB)"/>
    <property type="match status" value="1"/>
</dbReference>
<keyword evidence="10" id="KW-0963">Cytoplasm</keyword>
<dbReference type="GO" id="GO:0006403">
    <property type="term" value="P:RNA localization"/>
    <property type="evidence" value="ECO:0007669"/>
    <property type="project" value="UniProtKB-ARBA"/>
</dbReference>
<protein>
    <recommendedName>
        <fullName evidence="5">Moesin/ezrin/radixin homolog 1</fullName>
    </recommendedName>
</protein>
<reference evidence="16" key="1">
    <citation type="submission" date="2020-05" db="UniProtKB">
        <authorList>
            <consortium name="EnsemblMetazoa"/>
        </authorList>
    </citation>
    <scope>IDENTIFICATION</scope>
    <source>
        <strain evidence="16">Yale</strain>
    </source>
</reference>
<dbReference type="AlphaFoldDB" id="A0A1B0FIT7"/>
<evidence type="ECO:0000313" key="17">
    <source>
        <dbReference type="Proteomes" id="UP000092444"/>
    </source>
</evidence>
<dbReference type="Pfam" id="PF00769">
    <property type="entry name" value="ERM_C"/>
    <property type="match status" value="1"/>
</dbReference>
<organism evidence="16 17">
    <name type="scientific">Glossina morsitans morsitans</name>
    <name type="common">Savannah tsetse fly</name>
    <dbReference type="NCBI Taxonomy" id="37546"/>
    <lineage>
        <taxon>Eukaryota</taxon>
        <taxon>Metazoa</taxon>
        <taxon>Ecdysozoa</taxon>
        <taxon>Arthropoda</taxon>
        <taxon>Hexapoda</taxon>
        <taxon>Insecta</taxon>
        <taxon>Pterygota</taxon>
        <taxon>Neoptera</taxon>
        <taxon>Endopterygota</taxon>
        <taxon>Diptera</taxon>
        <taxon>Brachycera</taxon>
        <taxon>Muscomorpha</taxon>
        <taxon>Hippoboscoidea</taxon>
        <taxon>Glossinidae</taxon>
        <taxon>Glossina</taxon>
    </lineage>
</organism>
<dbReference type="GO" id="GO:0010669">
    <property type="term" value="P:epithelial structure maintenance"/>
    <property type="evidence" value="ECO:0007669"/>
    <property type="project" value="UniProtKB-ARBA"/>
</dbReference>
<dbReference type="InterPro" id="IPR019748">
    <property type="entry name" value="FERM_central"/>
</dbReference>
<evidence type="ECO:0000313" key="16">
    <source>
        <dbReference type="EnsemblMetazoa" id="GMOY003765-PA"/>
    </source>
</evidence>
<dbReference type="InterPro" id="IPR014352">
    <property type="entry name" value="FERM/acyl-CoA-bd_prot_sf"/>
</dbReference>
<dbReference type="InterPro" id="IPR000299">
    <property type="entry name" value="FERM_domain"/>
</dbReference>
<dbReference type="GO" id="GO:0032991">
    <property type="term" value="C:protein-containing complex"/>
    <property type="evidence" value="ECO:0007669"/>
    <property type="project" value="UniProtKB-ARBA"/>
</dbReference>
<dbReference type="InterPro" id="IPR011259">
    <property type="entry name" value="ERM_C_dom"/>
</dbReference>
<dbReference type="EMBL" id="CCAG010016654">
    <property type="status" value="NOT_ANNOTATED_CDS"/>
    <property type="molecule type" value="Genomic_DNA"/>
</dbReference>
<dbReference type="SMART" id="SM00295">
    <property type="entry name" value="B41"/>
    <property type="match status" value="1"/>
</dbReference>
<dbReference type="SUPFAM" id="SSF47031">
    <property type="entry name" value="Second domain of FERM"/>
    <property type="match status" value="1"/>
</dbReference>
<keyword evidence="9" id="KW-0009">Actin-binding</keyword>
<dbReference type="GO" id="GO:0050793">
    <property type="term" value="P:regulation of developmental process"/>
    <property type="evidence" value="ECO:0007669"/>
    <property type="project" value="UniProtKB-ARBA"/>
</dbReference>
<dbReference type="GO" id="GO:0048646">
    <property type="term" value="P:anatomical structure formation involved in morphogenesis"/>
    <property type="evidence" value="ECO:0007669"/>
    <property type="project" value="UniProtKB-ARBA"/>
</dbReference>
<evidence type="ECO:0000256" key="9">
    <source>
        <dbReference type="ARBA" id="ARBA00023203"/>
    </source>
</evidence>
<keyword evidence="7" id="KW-0965">Cell junction</keyword>
<evidence type="ECO:0000256" key="1">
    <source>
        <dbReference type="ARBA" id="ARBA00004105"/>
    </source>
</evidence>
<sequence>MSRKALNVRVTTMDAELEFAIQQTTTGKQLFDQVVKTIGLREVWFFGLQYTDSKGDSTWIKLYKKKTQDGGQQHDDDTDDSDEEDLVMNQDVKKENPLQFRFRAKFYPEDVAEELIQDITLRLFYLQVKNAILTDEIYCPPETSVLLASYAVQARHGDYNKSVHTAGFLANDRLLPQRVIDQHKMSKDEWEQSIMTWWQEHRGMLREDAMMEYLKIAQDLEMYGVNYFEIRNKKNTDLWLGVDALGLNIYEQDDRLTPKIGFPWSEIRNISFSDRKFIIKPIDKKAPDFVFFAPRVRINKRILALCMGNHELYMRRRKPDTIDVQQMKAQAREEKNAKQQEREKLQLALAARERAEKKQQEYEDRLKQMQEEMERSQRDLMEAQEIIRRLEEQLKQVQASKDELELRQKELQTMLQRLEEAKNMEAAEKAKLEEEIMAKQMEVQRIQEEVNAKDEETKRLQDEVEEARRKQAEAAAALLAASTTPQHHHVAEDENENEEELTNGDASGDVSRDLDTDEHIKDPIEDRRTLAERNERLHDQLNALKKDLAQSRDESKETQNDKIHRENVRQGRDKYKTLREIRKGNTKRRVDQFENM</sequence>
<evidence type="ECO:0000256" key="14">
    <source>
        <dbReference type="SAM" id="MobiDB-lite"/>
    </source>
</evidence>
<dbReference type="PIRSF" id="PIRSF002305">
    <property type="entry name" value="ERM"/>
    <property type="match status" value="1"/>
</dbReference>
<evidence type="ECO:0000256" key="6">
    <source>
        <dbReference type="ARBA" id="ARBA00022475"/>
    </source>
</evidence>
<dbReference type="CDD" id="cd17187">
    <property type="entry name" value="FERM_F1_ERM"/>
    <property type="match status" value="1"/>
</dbReference>
<dbReference type="GO" id="GO:0042051">
    <property type="term" value="P:compound eye photoreceptor development"/>
    <property type="evidence" value="ECO:0007669"/>
    <property type="project" value="UniProtKB-ARBA"/>
</dbReference>
<dbReference type="FunFam" id="2.30.29.30:FF:000003">
    <property type="entry name" value="Radixin isoform 1"/>
    <property type="match status" value="1"/>
</dbReference>
<dbReference type="Pfam" id="PF09380">
    <property type="entry name" value="FERM_C"/>
    <property type="match status" value="1"/>
</dbReference>
<dbReference type="FunFam" id="1.20.5.450:FF:000001">
    <property type="entry name" value="radixin isoform X2"/>
    <property type="match status" value="1"/>
</dbReference>
<dbReference type="GO" id="GO:0098592">
    <property type="term" value="C:cytoplasmic side of apical plasma membrane"/>
    <property type="evidence" value="ECO:0007669"/>
    <property type="project" value="UniProtKB-ARBA"/>
</dbReference>
<dbReference type="STRING" id="37546.A0A1B0FIT7"/>
<dbReference type="InterPro" id="IPR000798">
    <property type="entry name" value="Ez/rad/moesin-like"/>
</dbReference>
<dbReference type="Pfam" id="PF09379">
    <property type="entry name" value="FERM_N"/>
    <property type="match status" value="1"/>
</dbReference>
<evidence type="ECO:0000256" key="4">
    <source>
        <dbReference type="ARBA" id="ARBA00004536"/>
    </source>
</evidence>
<feature type="region of interest" description="Disordered" evidence="14">
    <location>
        <begin position="449"/>
        <end position="468"/>
    </location>
</feature>
<dbReference type="GO" id="GO:0003779">
    <property type="term" value="F:actin binding"/>
    <property type="evidence" value="ECO:0007669"/>
    <property type="project" value="UniProtKB-KW"/>
</dbReference>
<dbReference type="SUPFAM" id="SSF50729">
    <property type="entry name" value="PH domain-like"/>
    <property type="match status" value="1"/>
</dbReference>
<dbReference type="PhylomeDB" id="A0A1B0FIT7"/>
<dbReference type="GO" id="GO:0005902">
    <property type="term" value="C:microvillus"/>
    <property type="evidence" value="ECO:0007669"/>
    <property type="project" value="UniProtKB-SubCell"/>
</dbReference>
<keyword evidence="17" id="KW-1185">Reference proteome</keyword>
<dbReference type="PANTHER" id="PTHR23281">
    <property type="entry name" value="MERLIN/MOESIN/EZRIN/RADIXIN"/>
    <property type="match status" value="1"/>
</dbReference>
<dbReference type="CDD" id="cd14473">
    <property type="entry name" value="FERM_B-lobe"/>
    <property type="match status" value="1"/>
</dbReference>
<name>A0A1B0FIT7_GLOMM</name>
<dbReference type="InterPro" id="IPR046810">
    <property type="entry name" value="ERM_helical"/>
</dbReference>
<dbReference type="EnsemblMetazoa" id="GMOY003765-RA">
    <property type="protein sequence ID" value="GMOY003765-PA"/>
    <property type="gene ID" value="GMOY003765"/>
</dbReference>
<evidence type="ECO:0000256" key="13">
    <source>
        <dbReference type="PIRSR" id="PIRSR002305-1"/>
    </source>
</evidence>
<evidence type="ECO:0000256" key="8">
    <source>
        <dbReference type="ARBA" id="ARBA00023136"/>
    </source>
</evidence>
<dbReference type="CDD" id="cd13194">
    <property type="entry name" value="FERM_C_ERM"/>
    <property type="match status" value="1"/>
</dbReference>
<dbReference type="Gene3D" id="6.10.360.10">
    <property type="match status" value="1"/>
</dbReference>
<dbReference type="InterPro" id="IPR011993">
    <property type="entry name" value="PH-like_dom_sf"/>
</dbReference>
<dbReference type="PRINTS" id="PR00661">
    <property type="entry name" value="ERMFAMILY"/>
</dbReference>
<dbReference type="PROSITE" id="PS00661">
    <property type="entry name" value="FERM_2"/>
    <property type="match status" value="1"/>
</dbReference>
<dbReference type="InterPro" id="IPR018980">
    <property type="entry name" value="FERM_PH-like_C"/>
</dbReference>
<dbReference type="PROSITE" id="PS50057">
    <property type="entry name" value="FERM_3"/>
    <property type="match status" value="1"/>
</dbReference>
<evidence type="ECO:0000259" key="15">
    <source>
        <dbReference type="PROSITE" id="PS50057"/>
    </source>
</evidence>
<dbReference type="FunFam" id="1.20.80.10:FF:000002">
    <property type="entry name" value="radixin isoform X1"/>
    <property type="match status" value="1"/>
</dbReference>
<keyword evidence="10" id="KW-0206">Cytoskeleton</keyword>
<evidence type="ECO:0000256" key="5">
    <source>
        <dbReference type="ARBA" id="ARBA00022025"/>
    </source>
</evidence>
<dbReference type="InterPro" id="IPR029071">
    <property type="entry name" value="Ubiquitin-like_domsf"/>
</dbReference>
<dbReference type="Pfam" id="PF00373">
    <property type="entry name" value="FERM_M"/>
    <property type="match status" value="1"/>
</dbReference>
<dbReference type="SUPFAM" id="SSF54236">
    <property type="entry name" value="Ubiquitin-like"/>
    <property type="match status" value="1"/>
</dbReference>
<dbReference type="InterPro" id="IPR019749">
    <property type="entry name" value="Band_41_domain"/>
</dbReference>
<dbReference type="Gene3D" id="1.20.80.10">
    <property type="match status" value="1"/>
</dbReference>
<feature type="binding site" evidence="13">
    <location>
        <position position="300"/>
    </location>
    <ligand>
        <name>a 1,2-diacyl-sn-glycero-3-phospho-(1D-myo-inositol)</name>
        <dbReference type="ChEBI" id="CHEBI:57880"/>
    </ligand>
</feature>
<dbReference type="GO" id="GO:0005856">
    <property type="term" value="C:cytoskeleton"/>
    <property type="evidence" value="ECO:0007669"/>
    <property type="project" value="UniProtKB-SubCell"/>
</dbReference>
<evidence type="ECO:0000256" key="2">
    <source>
        <dbReference type="ARBA" id="ARBA00004202"/>
    </source>
</evidence>
<dbReference type="PRINTS" id="PR00935">
    <property type="entry name" value="BAND41"/>
</dbReference>
<dbReference type="Gene3D" id="1.20.5.450">
    <property type="match status" value="1"/>
</dbReference>
<keyword evidence="6" id="KW-1003">Cell membrane</keyword>
<keyword evidence="11" id="KW-0966">Cell projection</keyword>
<dbReference type="Gene3D" id="3.10.20.90">
    <property type="entry name" value="Phosphatidylinositol 3-kinase Catalytic Subunit, Chain A, domain 1"/>
    <property type="match status" value="1"/>
</dbReference>
<comment type="subcellular location">
    <subcellularLocation>
        <location evidence="4">Cell junction</location>
        <location evidence="4">Adherens junction</location>
    </subcellularLocation>
    <subcellularLocation>
        <location evidence="2">Cell membrane</location>
        <topology evidence="2">Peripheral membrane protein</topology>
    </subcellularLocation>
    <subcellularLocation>
        <location evidence="1">Cell projection</location>
        <location evidence="1">Microvillus</location>
    </subcellularLocation>
    <subcellularLocation>
        <location evidence="12">Cell projection</location>
        <location evidence="12">Rhabdomere</location>
    </subcellularLocation>
    <subcellularLocation>
        <location evidence="3">Cytoplasm</location>
        <location evidence="3">Cytoskeleton</location>
    </subcellularLocation>
</comment>
<feature type="region of interest" description="Disordered" evidence="14">
    <location>
        <begin position="473"/>
        <end position="574"/>
    </location>
</feature>
<dbReference type="GO" id="GO:0005912">
    <property type="term" value="C:adherens junction"/>
    <property type="evidence" value="ECO:0007669"/>
    <property type="project" value="UniProtKB-SubCell"/>
</dbReference>
<dbReference type="InterPro" id="IPR008954">
    <property type="entry name" value="Moesin_tail_sf"/>
</dbReference>
<feature type="domain" description="FERM" evidence="15">
    <location>
        <begin position="6"/>
        <end position="317"/>
    </location>
</feature>
<dbReference type="SUPFAM" id="SSF48678">
    <property type="entry name" value="Moesin tail domain"/>
    <property type="match status" value="1"/>
</dbReference>
<dbReference type="InterPro" id="IPR041789">
    <property type="entry name" value="ERM_FERM_C"/>
</dbReference>
<dbReference type="InterPro" id="IPR018979">
    <property type="entry name" value="FERM_N"/>
</dbReference>
<feature type="binding site" evidence="13">
    <location>
        <begin position="61"/>
        <end position="64"/>
    </location>
    <ligand>
        <name>a 1,2-diacyl-sn-glycero-3-phospho-(1D-myo-inositol)</name>
        <dbReference type="ChEBI" id="CHEBI:57880"/>
    </ligand>
</feature>
<dbReference type="Proteomes" id="UP000092444">
    <property type="component" value="Unassembled WGS sequence"/>
</dbReference>
<dbReference type="Pfam" id="PF20492">
    <property type="entry name" value="ERM_helical"/>
    <property type="match status" value="1"/>
</dbReference>
<dbReference type="FunFam" id="3.10.20.90:FF:000013">
    <property type="entry name" value="radixin isoform X1"/>
    <property type="match status" value="1"/>
</dbReference>
<feature type="compositionally biased region" description="Acidic residues" evidence="14">
    <location>
        <begin position="493"/>
        <end position="502"/>
    </location>
</feature>
<dbReference type="SMART" id="SM01196">
    <property type="entry name" value="FERM_C"/>
    <property type="match status" value="1"/>
</dbReference>
<dbReference type="GO" id="GO:0042127">
    <property type="term" value="P:regulation of cell population proliferation"/>
    <property type="evidence" value="ECO:0007669"/>
    <property type="project" value="UniProtKB-ARBA"/>
</dbReference>
<evidence type="ECO:0000256" key="7">
    <source>
        <dbReference type="ARBA" id="ARBA00022949"/>
    </source>
</evidence>
<dbReference type="GO" id="GO:0016028">
    <property type="term" value="C:rhabdomere"/>
    <property type="evidence" value="ECO:0007669"/>
    <property type="project" value="UniProtKB-SubCell"/>
</dbReference>
<evidence type="ECO:0000256" key="12">
    <source>
        <dbReference type="ARBA" id="ARBA00043944"/>
    </source>
</evidence>
<dbReference type="InterPro" id="IPR019747">
    <property type="entry name" value="FERM_CS"/>
</dbReference>
<feature type="compositionally biased region" description="Basic and acidic residues" evidence="14">
    <location>
        <begin position="510"/>
        <end position="574"/>
    </location>
</feature>
<dbReference type="InterPro" id="IPR011174">
    <property type="entry name" value="ERM"/>
</dbReference>
<keyword evidence="8" id="KW-0472">Membrane</keyword>
<proteinExistence type="predicted"/>
<evidence type="ECO:0000256" key="3">
    <source>
        <dbReference type="ARBA" id="ARBA00004245"/>
    </source>
</evidence>
<dbReference type="InterPro" id="IPR035963">
    <property type="entry name" value="FERM_2"/>
</dbReference>
<dbReference type="GO" id="GO:0007315">
    <property type="term" value="P:pole plasm assembly"/>
    <property type="evidence" value="ECO:0007669"/>
    <property type="project" value="UniProtKB-ARBA"/>
</dbReference>